<feature type="domain" description="NodB homology" evidence="2">
    <location>
        <begin position="47"/>
        <end position="228"/>
    </location>
</feature>
<feature type="transmembrane region" description="Helical" evidence="1">
    <location>
        <begin position="7"/>
        <end position="25"/>
    </location>
</feature>
<dbReference type="InterPro" id="IPR011330">
    <property type="entry name" value="Glyco_hydro/deAcase_b/a-brl"/>
</dbReference>
<gene>
    <name evidence="3" type="ORF">CPJCM30710_13370</name>
</gene>
<dbReference type="Gene3D" id="3.20.20.370">
    <property type="entry name" value="Glycoside hydrolase/deacetylase"/>
    <property type="match status" value="1"/>
</dbReference>
<evidence type="ECO:0000313" key="4">
    <source>
        <dbReference type="Proteomes" id="UP000679179"/>
    </source>
</evidence>
<dbReference type="PROSITE" id="PS51677">
    <property type="entry name" value="NODB"/>
    <property type="match status" value="1"/>
</dbReference>
<reference evidence="3" key="1">
    <citation type="submission" date="2021-03" db="EMBL/GenBank/DDBJ databases">
        <title>Taxonomic study of Clostridium polyendosporum from meadow-gley soil under rice.</title>
        <authorList>
            <person name="Kobayashi H."/>
            <person name="Tanizawa Y."/>
            <person name="Yagura M."/>
        </authorList>
    </citation>
    <scope>NUCLEOTIDE SEQUENCE</scope>
    <source>
        <strain evidence="3">JCM 30710</strain>
    </source>
</reference>
<dbReference type="GO" id="GO:0016020">
    <property type="term" value="C:membrane"/>
    <property type="evidence" value="ECO:0007669"/>
    <property type="project" value="TreeGrafter"/>
</dbReference>
<dbReference type="PANTHER" id="PTHR10587:SF128">
    <property type="entry name" value="POLYSACCHARIDE DEACETYLASE PDAB-RELATED"/>
    <property type="match status" value="1"/>
</dbReference>
<dbReference type="RefSeq" id="WP_212903394.1">
    <property type="nucleotide sequence ID" value="NZ_BOPZ01000008.1"/>
</dbReference>
<dbReference type="Proteomes" id="UP000679179">
    <property type="component" value="Unassembled WGS sequence"/>
</dbReference>
<protein>
    <submittedName>
        <fullName evidence="3">Polysaccharide deacetylase family sporulation protein PdaB</fullName>
    </submittedName>
</protein>
<keyword evidence="1" id="KW-1133">Transmembrane helix</keyword>
<proteinExistence type="predicted"/>
<dbReference type="EMBL" id="BOPZ01000008">
    <property type="protein sequence ID" value="GIM28671.1"/>
    <property type="molecule type" value="Genomic_DNA"/>
</dbReference>
<keyword evidence="4" id="KW-1185">Reference proteome</keyword>
<dbReference type="PANTHER" id="PTHR10587">
    <property type="entry name" value="GLYCOSYL TRANSFERASE-RELATED"/>
    <property type="match status" value="1"/>
</dbReference>
<dbReference type="AlphaFoldDB" id="A0A919RYG1"/>
<accession>A0A919RYG1</accession>
<evidence type="ECO:0000259" key="2">
    <source>
        <dbReference type="PROSITE" id="PS51677"/>
    </source>
</evidence>
<keyword evidence="1" id="KW-0472">Membrane</keyword>
<organism evidence="3 4">
    <name type="scientific">Clostridium polyendosporum</name>
    <dbReference type="NCBI Taxonomy" id="69208"/>
    <lineage>
        <taxon>Bacteria</taxon>
        <taxon>Bacillati</taxon>
        <taxon>Bacillota</taxon>
        <taxon>Clostridia</taxon>
        <taxon>Eubacteriales</taxon>
        <taxon>Clostridiaceae</taxon>
        <taxon>Clostridium</taxon>
    </lineage>
</organism>
<sequence>MQKKLNIAILSVLILSVIIVGIFNLNQKSVFKVEKNLPIYAVETKEKKVSLTFDVNYAEEDNLFRILDILDKYNIKGTFFVMGGWVNKSEENLDKLKLIHERGHEIGNHSYIHPMFTRISSERMVSEIKKTEDIIYRSIGVKTNLFRCPSGDYNNLVINVVNRLGYYCIQWDVDSVDWKNEGAEIEYNRVIKNIKPGSIILYHNDGKYTPGNLQKLIKNLKKEGYSFAPLGELIYKDHYIIDYNGRQQKTN</sequence>
<name>A0A919RYG1_9CLOT</name>
<evidence type="ECO:0000313" key="3">
    <source>
        <dbReference type="EMBL" id="GIM28671.1"/>
    </source>
</evidence>
<dbReference type="Pfam" id="PF01522">
    <property type="entry name" value="Polysacc_deac_1"/>
    <property type="match status" value="1"/>
</dbReference>
<dbReference type="SUPFAM" id="SSF88713">
    <property type="entry name" value="Glycoside hydrolase/deacetylase"/>
    <property type="match status" value="1"/>
</dbReference>
<dbReference type="GO" id="GO:0005975">
    <property type="term" value="P:carbohydrate metabolic process"/>
    <property type="evidence" value="ECO:0007669"/>
    <property type="project" value="InterPro"/>
</dbReference>
<dbReference type="InterPro" id="IPR002509">
    <property type="entry name" value="NODB_dom"/>
</dbReference>
<keyword evidence="1" id="KW-0812">Transmembrane</keyword>
<comment type="caution">
    <text evidence="3">The sequence shown here is derived from an EMBL/GenBank/DDBJ whole genome shotgun (WGS) entry which is preliminary data.</text>
</comment>
<dbReference type="InterPro" id="IPR050248">
    <property type="entry name" value="Polysacc_deacetylase_ArnD"/>
</dbReference>
<dbReference type="GO" id="GO:0016810">
    <property type="term" value="F:hydrolase activity, acting on carbon-nitrogen (but not peptide) bonds"/>
    <property type="evidence" value="ECO:0007669"/>
    <property type="project" value="InterPro"/>
</dbReference>
<dbReference type="CDD" id="cd10917">
    <property type="entry name" value="CE4_NodB_like_6s_7s"/>
    <property type="match status" value="1"/>
</dbReference>
<evidence type="ECO:0000256" key="1">
    <source>
        <dbReference type="SAM" id="Phobius"/>
    </source>
</evidence>